<comment type="caution">
    <text evidence="2">The sequence shown here is derived from an EMBL/GenBank/DDBJ whole genome shotgun (WGS) entry which is preliminary data.</text>
</comment>
<feature type="transmembrane region" description="Helical" evidence="1">
    <location>
        <begin position="200"/>
        <end position="221"/>
    </location>
</feature>
<evidence type="ECO:0000313" key="2">
    <source>
        <dbReference type="EMBL" id="KJL24949.1"/>
    </source>
</evidence>
<evidence type="ECO:0000256" key="1">
    <source>
        <dbReference type="SAM" id="Phobius"/>
    </source>
</evidence>
<dbReference type="Proteomes" id="UP000033725">
    <property type="component" value="Unassembled WGS sequence"/>
</dbReference>
<protein>
    <submittedName>
        <fullName evidence="2">Uncharacterized protein</fullName>
    </submittedName>
</protein>
<dbReference type="OrthoDB" id="3178004at2"/>
<evidence type="ECO:0000313" key="3">
    <source>
        <dbReference type="Proteomes" id="UP000033725"/>
    </source>
</evidence>
<feature type="transmembrane region" description="Helical" evidence="1">
    <location>
        <begin position="106"/>
        <end position="128"/>
    </location>
</feature>
<feature type="transmembrane region" description="Helical" evidence="1">
    <location>
        <begin position="140"/>
        <end position="162"/>
    </location>
</feature>
<organism evidence="2 3">
    <name type="scientific">Microbacterium oxydans</name>
    <dbReference type="NCBI Taxonomy" id="82380"/>
    <lineage>
        <taxon>Bacteria</taxon>
        <taxon>Bacillati</taxon>
        <taxon>Actinomycetota</taxon>
        <taxon>Actinomycetes</taxon>
        <taxon>Micrococcales</taxon>
        <taxon>Microbacteriaceae</taxon>
        <taxon>Microbacterium</taxon>
    </lineage>
</organism>
<feature type="transmembrane region" description="Helical" evidence="1">
    <location>
        <begin position="21"/>
        <end position="48"/>
    </location>
</feature>
<keyword evidence="1" id="KW-1133">Transmembrane helix</keyword>
<dbReference type="PATRIC" id="fig|82380.10.peg.767"/>
<reference evidence="2 3" key="1">
    <citation type="submission" date="2015-02" db="EMBL/GenBank/DDBJ databases">
        <title>Draft genome sequences of ten Microbacterium spp. with emphasis on heavy metal contaminated environments.</title>
        <authorList>
            <person name="Corretto E."/>
        </authorList>
    </citation>
    <scope>NUCLEOTIDE SEQUENCE [LARGE SCALE GENOMIC DNA]</scope>
    <source>
        <strain evidence="2 3">BEL163</strain>
    </source>
</reference>
<name>A0A0F0KWU9_9MICO</name>
<feature type="transmembrane region" description="Helical" evidence="1">
    <location>
        <begin position="227"/>
        <end position="248"/>
    </location>
</feature>
<dbReference type="RefSeq" id="WP_045262713.1">
    <property type="nucleotide sequence ID" value="NZ_JYIV01000018.1"/>
</dbReference>
<feature type="transmembrane region" description="Helical" evidence="1">
    <location>
        <begin position="73"/>
        <end position="94"/>
    </location>
</feature>
<dbReference type="EMBL" id="JYIV01000018">
    <property type="protein sequence ID" value="KJL24949.1"/>
    <property type="molecule type" value="Genomic_DNA"/>
</dbReference>
<proteinExistence type="predicted"/>
<gene>
    <name evidence="2" type="ORF">RN51_00768</name>
</gene>
<keyword evidence="1" id="KW-0812">Transmembrane</keyword>
<keyword evidence="1" id="KW-0472">Membrane</keyword>
<accession>A0A0F0KWU9</accession>
<sequence length="356" mass="37210">MTDRDNTHDLTRTPPTLLRRARLAFFLVAVSLPVVITAIAVVVVLSWLPTLPPEVATHWGLNGADGFGAPATYLWILLGVGLGLPVLMAIVTLASVGAHWGGAARLMGALAAGMSALAAVMSLGSLAIQRDLADPADVPGIGGVMALAFGALAVVGSIAWVVQPRVRAEQGRTLEPRYAVHIAKGERVVWVATVTMPRGALFFLVLVFFGIIVLAAFMLGAGVEGGWIVAVVALVVGFALAATTSFRIKVTPEGFSARSLLGWPRVRIPVDEVESVRAVDISPFGEFGGWGWRIAVDGRTGIVMRRGAAIEVARRGRRPFIATIDGAEEAAALLQAYVDGAPAPEALSNDDGKASS</sequence>
<dbReference type="AlphaFoldDB" id="A0A0F0KWU9"/>